<accession>A0AAV9S5X1</accession>
<dbReference type="AlphaFoldDB" id="A0AAV9S5X1"/>
<keyword evidence="2" id="KW-0812">Transmembrane</keyword>
<keyword evidence="2" id="KW-1133">Transmembrane helix</keyword>
<feature type="region of interest" description="Disordered" evidence="1">
    <location>
        <begin position="1"/>
        <end position="27"/>
    </location>
</feature>
<feature type="compositionally biased region" description="Low complexity" evidence="1">
    <location>
        <begin position="132"/>
        <end position="147"/>
    </location>
</feature>
<feature type="transmembrane region" description="Helical" evidence="2">
    <location>
        <begin position="31"/>
        <end position="55"/>
    </location>
</feature>
<proteinExistence type="predicted"/>
<comment type="caution">
    <text evidence="3">The sequence shown here is derived from an EMBL/GenBank/DDBJ whole genome shotgun (WGS) entry which is preliminary data.</text>
</comment>
<dbReference type="Proteomes" id="UP001311232">
    <property type="component" value="Unassembled WGS sequence"/>
</dbReference>
<feature type="region of interest" description="Disordered" evidence="1">
    <location>
        <begin position="166"/>
        <end position="204"/>
    </location>
</feature>
<evidence type="ECO:0000256" key="1">
    <source>
        <dbReference type="SAM" id="MobiDB-lite"/>
    </source>
</evidence>
<keyword evidence="4" id="KW-1185">Reference proteome</keyword>
<dbReference type="EMBL" id="JAHHUM010000872">
    <property type="protein sequence ID" value="KAK5616763.1"/>
    <property type="molecule type" value="Genomic_DNA"/>
</dbReference>
<protein>
    <submittedName>
        <fullName evidence="3">Uncharacterized protein</fullName>
    </submittedName>
</protein>
<evidence type="ECO:0000256" key="2">
    <source>
        <dbReference type="SAM" id="Phobius"/>
    </source>
</evidence>
<feature type="compositionally biased region" description="Polar residues" evidence="1">
    <location>
        <begin position="179"/>
        <end position="204"/>
    </location>
</feature>
<name>A0AAV9S5X1_9TELE</name>
<gene>
    <name evidence="3" type="ORF">CRENBAI_022430</name>
</gene>
<keyword evidence="2" id="KW-0472">Membrane</keyword>
<sequence length="204" mass="21924">MVLPDKNSKSSAPSKIPDRHSTRHQSLPSPALCCACGLCIMLAGINITLVGAFAFGTFSLAANPPIIIGPLLLLLALAFFVACCVVSRRPPSHMARKAQGGEKWRLMRMGTATFEMEMSEHTLQDTTAVQLSPTNSPSSSHKSTSNHGDNTGLICCRDETRELQISEMSDMSAVRDKTSLTSESKQSTSTQLLSDQITSSSTLH</sequence>
<feature type="region of interest" description="Disordered" evidence="1">
    <location>
        <begin position="125"/>
        <end position="153"/>
    </location>
</feature>
<feature type="transmembrane region" description="Helical" evidence="2">
    <location>
        <begin position="67"/>
        <end position="87"/>
    </location>
</feature>
<evidence type="ECO:0000313" key="4">
    <source>
        <dbReference type="Proteomes" id="UP001311232"/>
    </source>
</evidence>
<evidence type="ECO:0000313" key="3">
    <source>
        <dbReference type="EMBL" id="KAK5616763.1"/>
    </source>
</evidence>
<reference evidence="3 4" key="1">
    <citation type="submission" date="2021-06" db="EMBL/GenBank/DDBJ databases">
        <authorList>
            <person name="Palmer J.M."/>
        </authorList>
    </citation>
    <scope>NUCLEOTIDE SEQUENCE [LARGE SCALE GENOMIC DNA]</scope>
    <source>
        <strain evidence="3 4">MEX-2019</strain>
        <tissue evidence="3">Muscle</tissue>
    </source>
</reference>
<organism evidence="3 4">
    <name type="scientific">Crenichthys baileyi</name>
    <name type="common">White River springfish</name>
    <dbReference type="NCBI Taxonomy" id="28760"/>
    <lineage>
        <taxon>Eukaryota</taxon>
        <taxon>Metazoa</taxon>
        <taxon>Chordata</taxon>
        <taxon>Craniata</taxon>
        <taxon>Vertebrata</taxon>
        <taxon>Euteleostomi</taxon>
        <taxon>Actinopterygii</taxon>
        <taxon>Neopterygii</taxon>
        <taxon>Teleostei</taxon>
        <taxon>Neoteleostei</taxon>
        <taxon>Acanthomorphata</taxon>
        <taxon>Ovalentaria</taxon>
        <taxon>Atherinomorphae</taxon>
        <taxon>Cyprinodontiformes</taxon>
        <taxon>Goodeidae</taxon>
        <taxon>Crenichthys</taxon>
    </lineage>
</organism>